<evidence type="ECO:0000313" key="13">
    <source>
        <dbReference type="EMBL" id="QGA65323.1"/>
    </source>
</evidence>
<feature type="region of interest" description="C" evidence="10">
    <location>
        <begin position="570"/>
        <end position="641"/>
    </location>
</feature>
<keyword evidence="14" id="KW-1185">Reference proteome</keyword>
<dbReference type="InterPro" id="IPR001404">
    <property type="entry name" value="Hsp90_fam"/>
</dbReference>
<accession>A0A5Q0TDX6</accession>
<evidence type="ECO:0000256" key="11">
    <source>
        <dbReference type="PIRSR" id="PIRSR002583-1"/>
    </source>
</evidence>
<evidence type="ECO:0000256" key="8">
    <source>
        <dbReference type="ARBA" id="ARBA00058590"/>
    </source>
</evidence>
<evidence type="ECO:0000256" key="10">
    <source>
        <dbReference type="HAMAP-Rule" id="MF_00505"/>
    </source>
</evidence>
<keyword evidence="6 10" id="KW-0346">Stress response</keyword>
<evidence type="ECO:0000256" key="7">
    <source>
        <dbReference type="ARBA" id="ARBA00023186"/>
    </source>
</evidence>
<evidence type="ECO:0000256" key="6">
    <source>
        <dbReference type="ARBA" id="ARBA00023016"/>
    </source>
</evidence>
<dbReference type="EMBL" id="CP045699">
    <property type="protein sequence ID" value="QGA65323.1"/>
    <property type="molecule type" value="Genomic_DNA"/>
</dbReference>
<feature type="domain" description="Histidine kinase/HSP90-like ATPase" evidence="12">
    <location>
        <begin position="32"/>
        <end position="189"/>
    </location>
</feature>
<dbReference type="PANTHER" id="PTHR11528">
    <property type="entry name" value="HEAT SHOCK PROTEIN 90 FAMILY MEMBER"/>
    <property type="match status" value="1"/>
</dbReference>
<dbReference type="PROSITE" id="PS00298">
    <property type="entry name" value="HSP90"/>
    <property type="match status" value="1"/>
</dbReference>
<protein>
    <recommendedName>
        <fullName evidence="9 10">Chaperone protein HtpG</fullName>
    </recommendedName>
    <alternativeName>
        <fullName evidence="10">Heat shock protein HtpG</fullName>
    </alternativeName>
    <alternativeName>
        <fullName evidence="10">High temperature protein G</fullName>
    </alternativeName>
</protein>
<dbReference type="SUPFAM" id="SSF55874">
    <property type="entry name" value="ATPase domain of HSP90 chaperone/DNA topoisomerase II/histidine kinase"/>
    <property type="match status" value="1"/>
</dbReference>
<keyword evidence="7 10" id="KW-0143">Chaperone</keyword>
<feature type="binding site" evidence="11">
    <location>
        <begin position="105"/>
        <end position="106"/>
    </location>
    <ligand>
        <name>ATP</name>
        <dbReference type="ChEBI" id="CHEBI:30616"/>
    </ligand>
</feature>
<keyword evidence="4 10" id="KW-0547">Nucleotide-binding</keyword>
<dbReference type="AlphaFoldDB" id="A0A5Q0TDX6"/>
<dbReference type="PRINTS" id="PR00775">
    <property type="entry name" value="HEATSHOCK90"/>
</dbReference>
<dbReference type="GO" id="GO:0005737">
    <property type="term" value="C:cytoplasm"/>
    <property type="evidence" value="ECO:0007669"/>
    <property type="project" value="UniProtKB-SubCell"/>
</dbReference>
<reference evidence="13 14" key="1">
    <citation type="submission" date="2019-10" db="EMBL/GenBank/DDBJ databases">
        <title>Vibrio sp. nov., isolated from Coralline algae surface.</title>
        <authorList>
            <person name="Geng Y."/>
            <person name="Zhang X."/>
        </authorList>
    </citation>
    <scope>NUCLEOTIDE SEQUENCE [LARGE SCALE GENOMIC DNA]</scope>
    <source>
        <strain evidence="13 14">SM1977</strain>
    </source>
</reference>
<dbReference type="GO" id="GO:0051082">
    <property type="term" value="F:unfolded protein binding"/>
    <property type="evidence" value="ECO:0007669"/>
    <property type="project" value="UniProtKB-UniRule"/>
</dbReference>
<dbReference type="SUPFAM" id="SSF54211">
    <property type="entry name" value="Ribosomal protein S5 domain 2-like"/>
    <property type="match status" value="1"/>
</dbReference>
<dbReference type="Gene3D" id="3.30.230.80">
    <property type="match status" value="1"/>
</dbReference>
<comment type="similarity">
    <text evidence="2 10">Belongs to the heat shock protein 90 family.</text>
</comment>
<feature type="binding site" evidence="11">
    <location>
        <position position="179"/>
    </location>
    <ligand>
        <name>ATP</name>
        <dbReference type="ChEBI" id="CHEBI:30616"/>
    </ligand>
</feature>
<feature type="region of interest" description="A; substrate-binding" evidence="10">
    <location>
        <begin position="1"/>
        <end position="352"/>
    </location>
</feature>
<dbReference type="PIRSF" id="PIRSF002583">
    <property type="entry name" value="Hsp90"/>
    <property type="match status" value="1"/>
</dbReference>
<dbReference type="HAMAP" id="MF_00505">
    <property type="entry name" value="HSP90"/>
    <property type="match status" value="1"/>
</dbReference>
<evidence type="ECO:0000313" key="14">
    <source>
        <dbReference type="Proteomes" id="UP000348942"/>
    </source>
</evidence>
<name>A0A5Q0TDX6_9VIBR</name>
<gene>
    <name evidence="10 13" type="primary">htpG</name>
    <name evidence="13" type="ORF">GFB47_07770</name>
</gene>
<comment type="function">
    <text evidence="8 10">Molecular chaperone. Has ATPase activity.</text>
</comment>
<dbReference type="InterPro" id="IPR020568">
    <property type="entry name" value="Ribosomal_Su5_D2-typ_SF"/>
</dbReference>
<dbReference type="Gene3D" id="1.20.120.790">
    <property type="entry name" value="Heat shock protein 90, C-terminal domain"/>
    <property type="match status" value="1"/>
</dbReference>
<evidence type="ECO:0000256" key="3">
    <source>
        <dbReference type="ARBA" id="ARBA00022490"/>
    </source>
</evidence>
<dbReference type="SUPFAM" id="SSF110942">
    <property type="entry name" value="HSP90 C-terminal domain"/>
    <property type="match status" value="1"/>
</dbReference>
<feature type="binding site" evidence="11">
    <location>
        <position position="90"/>
    </location>
    <ligand>
        <name>ATP</name>
        <dbReference type="ChEBI" id="CHEBI:30616"/>
    </ligand>
</feature>
<dbReference type="GO" id="GO:0016887">
    <property type="term" value="F:ATP hydrolysis activity"/>
    <property type="evidence" value="ECO:0007669"/>
    <property type="project" value="InterPro"/>
</dbReference>
<dbReference type="Pfam" id="PF00183">
    <property type="entry name" value="HSP90"/>
    <property type="match status" value="1"/>
</dbReference>
<feature type="binding site" evidence="11">
    <location>
        <position position="85"/>
    </location>
    <ligand>
        <name>ATP</name>
        <dbReference type="ChEBI" id="CHEBI:30616"/>
    </ligand>
</feature>
<dbReference type="InterPro" id="IPR020575">
    <property type="entry name" value="Hsp90_N"/>
</dbReference>
<organism evidence="13 14">
    <name type="scientific">Vibrio algicola</name>
    <dbReference type="NCBI Taxonomy" id="2662262"/>
    <lineage>
        <taxon>Bacteria</taxon>
        <taxon>Pseudomonadati</taxon>
        <taxon>Pseudomonadota</taxon>
        <taxon>Gammaproteobacteria</taxon>
        <taxon>Vibrionales</taxon>
        <taxon>Vibrionaceae</taxon>
        <taxon>Vibrio</taxon>
    </lineage>
</organism>
<evidence type="ECO:0000256" key="4">
    <source>
        <dbReference type="ARBA" id="ARBA00022741"/>
    </source>
</evidence>
<dbReference type="FunFam" id="3.30.230.80:FF:000002">
    <property type="entry name" value="Molecular chaperone HtpG"/>
    <property type="match status" value="1"/>
</dbReference>
<dbReference type="InterPro" id="IPR036890">
    <property type="entry name" value="HATPase_C_sf"/>
</dbReference>
<dbReference type="CDD" id="cd16927">
    <property type="entry name" value="HATPase_Hsp90-like"/>
    <property type="match status" value="1"/>
</dbReference>
<dbReference type="InterPro" id="IPR003594">
    <property type="entry name" value="HATPase_dom"/>
</dbReference>
<dbReference type="RefSeq" id="WP_153447472.1">
    <property type="nucleotide sequence ID" value="NZ_CP045699.1"/>
</dbReference>
<comment type="subcellular location">
    <subcellularLocation>
        <location evidence="1 10">Cytoplasm</location>
    </subcellularLocation>
</comment>
<dbReference type="Gene3D" id="3.40.50.11260">
    <property type="match status" value="1"/>
</dbReference>
<feature type="binding site" evidence="11">
    <location>
        <position position="352"/>
    </location>
    <ligand>
        <name>ATP</name>
        <dbReference type="ChEBI" id="CHEBI:30616"/>
    </ligand>
</feature>
<feature type="binding site" evidence="11">
    <location>
        <position position="39"/>
    </location>
    <ligand>
        <name>ATP</name>
        <dbReference type="ChEBI" id="CHEBI:30616"/>
    </ligand>
</feature>
<dbReference type="NCBIfam" id="NF003555">
    <property type="entry name" value="PRK05218.1"/>
    <property type="match status" value="1"/>
</dbReference>
<evidence type="ECO:0000259" key="12">
    <source>
        <dbReference type="SMART" id="SM00387"/>
    </source>
</evidence>
<dbReference type="GO" id="GO:0140662">
    <property type="term" value="F:ATP-dependent protein folding chaperone"/>
    <property type="evidence" value="ECO:0007669"/>
    <property type="project" value="InterPro"/>
</dbReference>
<evidence type="ECO:0000256" key="9">
    <source>
        <dbReference type="ARBA" id="ARBA00070675"/>
    </source>
</evidence>
<dbReference type="GO" id="GO:0005524">
    <property type="term" value="F:ATP binding"/>
    <property type="evidence" value="ECO:0007669"/>
    <property type="project" value="UniProtKB-UniRule"/>
</dbReference>
<dbReference type="FunFam" id="3.30.565.10:FF:000009">
    <property type="entry name" value="Molecular chaperone HtpG"/>
    <property type="match status" value="1"/>
</dbReference>
<dbReference type="InterPro" id="IPR037196">
    <property type="entry name" value="HSP90_C"/>
</dbReference>
<evidence type="ECO:0000256" key="2">
    <source>
        <dbReference type="ARBA" id="ARBA00008239"/>
    </source>
</evidence>
<keyword evidence="3 10" id="KW-0963">Cytoplasm</keyword>
<evidence type="ECO:0000256" key="1">
    <source>
        <dbReference type="ARBA" id="ARBA00004496"/>
    </source>
</evidence>
<dbReference type="Pfam" id="PF13589">
    <property type="entry name" value="HATPase_c_3"/>
    <property type="match status" value="1"/>
</dbReference>
<comment type="caution">
    <text evidence="10">Lacks conserved residue(s) required for the propagation of feature annotation.</text>
</comment>
<comment type="subunit">
    <text evidence="10">Homodimer.</text>
</comment>
<dbReference type="Proteomes" id="UP000348942">
    <property type="component" value="Chromosome 1"/>
</dbReference>
<dbReference type="Gene3D" id="3.30.565.10">
    <property type="entry name" value="Histidine kinase-like ATPase, C-terminal domain"/>
    <property type="match status" value="1"/>
</dbReference>
<feature type="binding site" evidence="11">
    <location>
        <position position="104"/>
    </location>
    <ligand>
        <name>ATP</name>
        <dbReference type="ChEBI" id="CHEBI:30616"/>
    </ligand>
</feature>
<proteinExistence type="inferred from homology"/>
<dbReference type="InterPro" id="IPR019805">
    <property type="entry name" value="Heat_shock_protein_90_CS"/>
</dbReference>
<sequence length="641" mass="72736">MSDTKTQNKETRGFQSEVKQLLHLMIHSLYSNKEIFLRELISNASDAADKLRFQALSDGGLYQGDADLGVKLSFSTETNTLTIIDNGIGMTRDNVIEHLGTIAKSGTADFFSKLSEDQTKDSQLIGQFGVGFYSAFIVADAVTVRTRAAGVPADQAVQWHSAGEGDYTIEDINKESRGTEIILHMREDGKEFLSEHRLRDVIGKYSDHIGIPVSIWTEKDVETDEENEDGTKVTKKESGWEQINKAQALWTRAKSDISDEEYNEFYKHVSHDFSDPMTWSHNKVEGKNDYTSLLYIPAKAPWDMMNRDHKSGLKLYVQRVFIMDDAEQFMPSYLRFVRGLIDSNDLPLNVSREILQDNKVTQSLRNACTKRVLGMLEKTAKRDEEKYLAFWKEFGMVLKEGPAEDFSNKEKIAALLRFASSDVDSSEQTVGLASYVERMKEGQDKIYYLTADSYAAAKNSPHLEQFKSKGLEVILMVDRIDEWLMNYLTEFDGKQFQSITKAGLDLSKFEDEAEKEKHKETEEEFKSVVERTKTYLGDRVKEVRTTFKLATTPAVVVTDDYEMGTQMAKLLAAAGQEVPELKYILELNPEHEMVKRMADEADEQAFGRWVEVLLGQAMLSERGAMDDPSQFLAAMNGLLEK</sequence>
<feature type="binding site" evidence="11">
    <location>
        <position position="43"/>
    </location>
    <ligand>
        <name>ATP</name>
        <dbReference type="ChEBI" id="CHEBI:30616"/>
    </ligand>
</feature>
<feature type="binding site" evidence="11">
    <location>
        <begin position="127"/>
        <end position="132"/>
    </location>
    <ligand>
        <name>ATP</name>
        <dbReference type="ChEBI" id="CHEBI:30616"/>
    </ligand>
</feature>
<keyword evidence="5 10" id="KW-0067">ATP-binding</keyword>
<dbReference type="SMART" id="SM00387">
    <property type="entry name" value="HATPase_c"/>
    <property type="match status" value="1"/>
</dbReference>
<evidence type="ECO:0000256" key="5">
    <source>
        <dbReference type="ARBA" id="ARBA00022840"/>
    </source>
</evidence>